<dbReference type="Proteomes" id="UP000282323">
    <property type="component" value="Unassembled WGS sequence"/>
</dbReference>
<organism evidence="2 3">
    <name type="scientific">Natrarchaeobius chitinivorans</name>
    <dbReference type="NCBI Taxonomy" id="1679083"/>
    <lineage>
        <taxon>Archaea</taxon>
        <taxon>Methanobacteriati</taxon>
        <taxon>Methanobacteriota</taxon>
        <taxon>Stenosarchaea group</taxon>
        <taxon>Halobacteria</taxon>
        <taxon>Halobacteriales</taxon>
        <taxon>Natrialbaceae</taxon>
        <taxon>Natrarchaeobius</taxon>
    </lineage>
</organism>
<name>A0A3N6LYM3_NATCH</name>
<dbReference type="AlphaFoldDB" id="A0A3N6LYM3"/>
<dbReference type="Pfam" id="PF26452">
    <property type="entry name" value="DUF8131"/>
    <property type="match status" value="1"/>
</dbReference>
<reference evidence="2 3" key="1">
    <citation type="submission" date="2018-10" db="EMBL/GenBank/DDBJ databases">
        <title>Natrarchaeobius chitinivorans gen. nov., sp. nov., and Natrarchaeobius haloalkaliphilus sp. nov., alkaliphilic, chitin-utilizing haloarchaea from hypersaline alkaline lakes.</title>
        <authorList>
            <person name="Sorokin D.Y."/>
            <person name="Elcheninov A.G."/>
            <person name="Kostrikina N.A."/>
            <person name="Bale N.J."/>
            <person name="Sinninghe Damste J.S."/>
            <person name="Khijniak T.V."/>
            <person name="Kublanov I.V."/>
            <person name="Toshchakov S.V."/>
        </authorList>
    </citation>
    <scope>NUCLEOTIDE SEQUENCE [LARGE SCALE GENOMIC DNA]</scope>
    <source>
        <strain evidence="2 3">AArcht4T</strain>
    </source>
</reference>
<dbReference type="EMBL" id="REGA01000010">
    <property type="protein sequence ID" value="RQG94197.1"/>
    <property type="molecule type" value="Genomic_DNA"/>
</dbReference>
<evidence type="ECO:0000313" key="2">
    <source>
        <dbReference type="EMBL" id="RQG94197.1"/>
    </source>
</evidence>
<gene>
    <name evidence="2" type="ORF">EA473_12535</name>
</gene>
<keyword evidence="3" id="KW-1185">Reference proteome</keyword>
<evidence type="ECO:0000313" key="3">
    <source>
        <dbReference type="Proteomes" id="UP000282323"/>
    </source>
</evidence>
<evidence type="ECO:0000259" key="1">
    <source>
        <dbReference type="Pfam" id="PF26452"/>
    </source>
</evidence>
<comment type="caution">
    <text evidence="2">The sequence shown here is derived from an EMBL/GenBank/DDBJ whole genome shotgun (WGS) entry which is preliminary data.</text>
</comment>
<proteinExistence type="predicted"/>
<sequence length="65" mass="6555">MLESLTPRYAAAVGLLALVPTIVYGVVHPGLSGFVAALNVVLIFLALAIALSPIGEADHGPDSTA</sequence>
<feature type="domain" description="DUF8131" evidence="1">
    <location>
        <begin position="3"/>
        <end position="63"/>
    </location>
</feature>
<protein>
    <submittedName>
        <fullName evidence="2">Cytochrome-ba3 oxidase subunit</fullName>
    </submittedName>
</protein>
<dbReference type="OrthoDB" id="170780at2157"/>
<dbReference type="InterPro" id="IPR058444">
    <property type="entry name" value="DUF8131"/>
</dbReference>
<accession>A0A3N6LYM3</accession>
<dbReference type="RefSeq" id="WP_124195955.1">
    <property type="nucleotide sequence ID" value="NZ_REGA01000010.1"/>
</dbReference>